<keyword evidence="1" id="KW-0732">Signal</keyword>
<feature type="signal peptide" evidence="1">
    <location>
        <begin position="1"/>
        <end position="24"/>
    </location>
</feature>
<organism evidence="2 3">
    <name type="scientific">Stachybotrys elegans</name>
    <dbReference type="NCBI Taxonomy" id="80388"/>
    <lineage>
        <taxon>Eukaryota</taxon>
        <taxon>Fungi</taxon>
        <taxon>Dikarya</taxon>
        <taxon>Ascomycota</taxon>
        <taxon>Pezizomycotina</taxon>
        <taxon>Sordariomycetes</taxon>
        <taxon>Hypocreomycetidae</taxon>
        <taxon>Hypocreales</taxon>
        <taxon>Stachybotryaceae</taxon>
        <taxon>Stachybotrys</taxon>
    </lineage>
</organism>
<sequence length="103" mass="11342">MLFKTFRCPCFACSMILYYLLVPAQPMVSKCLGVEVPDVPGACLPSLTSTYPLSMTPTFSRSIRMSEEPSGVSGGLFLPTAWAFLRCWTVKGDRLLIVTQALK</sequence>
<dbReference type="EMBL" id="JAGPNK010000001">
    <property type="protein sequence ID" value="KAH7328701.1"/>
    <property type="molecule type" value="Genomic_DNA"/>
</dbReference>
<accession>A0A8K0T209</accession>
<evidence type="ECO:0008006" key="4">
    <source>
        <dbReference type="Google" id="ProtNLM"/>
    </source>
</evidence>
<gene>
    <name evidence="2" type="ORF">B0I35DRAFT_24967</name>
</gene>
<protein>
    <recommendedName>
        <fullName evidence="4">Secreted protein</fullName>
    </recommendedName>
</protein>
<evidence type="ECO:0000313" key="3">
    <source>
        <dbReference type="Proteomes" id="UP000813444"/>
    </source>
</evidence>
<feature type="chain" id="PRO_5035452281" description="Secreted protein" evidence="1">
    <location>
        <begin position="25"/>
        <end position="103"/>
    </location>
</feature>
<dbReference type="AlphaFoldDB" id="A0A8K0T209"/>
<reference evidence="2" key="1">
    <citation type="journal article" date="2021" name="Nat. Commun.">
        <title>Genetic determinants of endophytism in the Arabidopsis root mycobiome.</title>
        <authorList>
            <person name="Mesny F."/>
            <person name="Miyauchi S."/>
            <person name="Thiergart T."/>
            <person name="Pickel B."/>
            <person name="Atanasova L."/>
            <person name="Karlsson M."/>
            <person name="Huettel B."/>
            <person name="Barry K.W."/>
            <person name="Haridas S."/>
            <person name="Chen C."/>
            <person name="Bauer D."/>
            <person name="Andreopoulos W."/>
            <person name="Pangilinan J."/>
            <person name="LaButti K."/>
            <person name="Riley R."/>
            <person name="Lipzen A."/>
            <person name="Clum A."/>
            <person name="Drula E."/>
            <person name="Henrissat B."/>
            <person name="Kohler A."/>
            <person name="Grigoriev I.V."/>
            <person name="Martin F.M."/>
            <person name="Hacquard S."/>
        </authorList>
    </citation>
    <scope>NUCLEOTIDE SEQUENCE</scope>
    <source>
        <strain evidence="2">MPI-CAGE-CH-0235</strain>
    </source>
</reference>
<comment type="caution">
    <text evidence="2">The sequence shown here is derived from an EMBL/GenBank/DDBJ whole genome shotgun (WGS) entry which is preliminary data.</text>
</comment>
<name>A0A8K0T209_9HYPO</name>
<evidence type="ECO:0000256" key="1">
    <source>
        <dbReference type="SAM" id="SignalP"/>
    </source>
</evidence>
<dbReference type="Proteomes" id="UP000813444">
    <property type="component" value="Unassembled WGS sequence"/>
</dbReference>
<proteinExistence type="predicted"/>
<keyword evidence="3" id="KW-1185">Reference proteome</keyword>
<evidence type="ECO:0000313" key="2">
    <source>
        <dbReference type="EMBL" id="KAH7328701.1"/>
    </source>
</evidence>